<gene>
    <name evidence="1" type="ORF">ACJMK2_024972</name>
</gene>
<accession>A0ABD3XIM9</accession>
<sequence length="92" mass="10698">FKYLSHQLKLLVIPVLVSKFFRLERHNWIKQKMKFAFIILLLGCMMFQKSYSCGSPIRENKPCFIDCGEESKNCKSICSAIYGSGPRDQSDR</sequence>
<dbReference type="EMBL" id="JBJQND010000002">
    <property type="protein sequence ID" value="KAL3884872.1"/>
    <property type="molecule type" value="Genomic_DNA"/>
</dbReference>
<dbReference type="Proteomes" id="UP001634394">
    <property type="component" value="Unassembled WGS sequence"/>
</dbReference>
<feature type="non-terminal residue" evidence="1">
    <location>
        <position position="1"/>
    </location>
</feature>
<evidence type="ECO:0000313" key="2">
    <source>
        <dbReference type="Proteomes" id="UP001634394"/>
    </source>
</evidence>
<evidence type="ECO:0000313" key="1">
    <source>
        <dbReference type="EMBL" id="KAL3884872.1"/>
    </source>
</evidence>
<name>A0ABD3XIM9_SINWO</name>
<organism evidence="1 2">
    <name type="scientific">Sinanodonta woodiana</name>
    <name type="common">Chinese pond mussel</name>
    <name type="synonym">Anodonta woodiana</name>
    <dbReference type="NCBI Taxonomy" id="1069815"/>
    <lineage>
        <taxon>Eukaryota</taxon>
        <taxon>Metazoa</taxon>
        <taxon>Spiralia</taxon>
        <taxon>Lophotrochozoa</taxon>
        <taxon>Mollusca</taxon>
        <taxon>Bivalvia</taxon>
        <taxon>Autobranchia</taxon>
        <taxon>Heteroconchia</taxon>
        <taxon>Palaeoheterodonta</taxon>
        <taxon>Unionida</taxon>
        <taxon>Unionoidea</taxon>
        <taxon>Unionidae</taxon>
        <taxon>Unioninae</taxon>
        <taxon>Sinanodonta</taxon>
    </lineage>
</organism>
<proteinExistence type="predicted"/>
<comment type="caution">
    <text evidence="1">The sequence shown here is derived from an EMBL/GenBank/DDBJ whole genome shotgun (WGS) entry which is preliminary data.</text>
</comment>
<dbReference type="AlphaFoldDB" id="A0ABD3XIM9"/>
<keyword evidence="2" id="KW-1185">Reference proteome</keyword>
<protein>
    <submittedName>
        <fullName evidence="1">Uncharacterized protein</fullName>
    </submittedName>
</protein>
<reference evidence="1 2" key="1">
    <citation type="submission" date="2024-11" db="EMBL/GenBank/DDBJ databases">
        <title>Chromosome-level genome assembly of the freshwater bivalve Anodonta woodiana.</title>
        <authorList>
            <person name="Chen X."/>
        </authorList>
    </citation>
    <scope>NUCLEOTIDE SEQUENCE [LARGE SCALE GENOMIC DNA]</scope>
    <source>
        <strain evidence="1">MN2024</strain>
        <tissue evidence="1">Gills</tissue>
    </source>
</reference>